<dbReference type="HAMAP" id="MF_01554_B">
    <property type="entry name" value="GlmM_B"/>
    <property type="match status" value="1"/>
</dbReference>
<dbReference type="Pfam" id="PF02880">
    <property type="entry name" value="PGM_PMM_III"/>
    <property type="match status" value="1"/>
</dbReference>
<comment type="similarity">
    <text evidence="1 6 7">Belongs to the phosphohexose mutase family.</text>
</comment>
<dbReference type="SUPFAM" id="SSF55957">
    <property type="entry name" value="Phosphoglucomutase, C-terminal domain"/>
    <property type="match status" value="1"/>
</dbReference>
<proteinExistence type="inferred from homology"/>
<evidence type="ECO:0000259" key="12">
    <source>
        <dbReference type="Pfam" id="PF02880"/>
    </source>
</evidence>
<feature type="binding site" evidence="6">
    <location>
        <position position="243"/>
    </location>
    <ligand>
        <name>Mg(2+)</name>
        <dbReference type="ChEBI" id="CHEBI:18420"/>
    </ligand>
</feature>
<comment type="caution">
    <text evidence="13">The sequence shown here is derived from an EMBL/GenBank/DDBJ whole genome shotgun (WGS) entry which is preliminary data.</text>
</comment>
<feature type="binding site" description="via phosphate group" evidence="6">
    <location>
        <position position="104"/>
    </location>
    <ligand>
        <name>Mg(2+)</name>
        <dbReference type="ChEBI" id="CHEBI:18420"/>
    </ligand>
</feature>
<name>A0ABS4UDU7_9ACTN</name>
<comment type="function">
    <text evidence="6 8">Catalyzes the conversion of glucosamine-6-phosphate to glucosamine-1-phosphate.</text>
</comment>
<dbReference type="RefSeq" id="WP_209692872.1">
    <property type="nucleotide sequence ID" value="NZ_BAAAVU010000029.1"/>
</dbReference>
<dbReference type="InterPro" id="IPR006352">
    <property type="entry name" value="GlmM_bact"/>
</dbReference>
<dbReference type="InterPro" id="IPR005846">
    <property type="entry name" value="A-D-PHexomutase_a/b/a-III"/>
</dbReference>
<dbReference type="SUPFAM" id="SSF53738">
    <property type="entry name" value="Phosphoglucomutase, first 3 domains"/>
    <property type="match status" value="3"/>
</dbReference>
<comment type="catalytic activity">
    <reaction evidence="6 8">
        <text>alpha-D-glucosamine 1-phosphate = D-glucosamine 6-phosphate</text>
        <dbReference type="Rhea" id="RHEA:23424"/>
        <dbReference type="ChEBI" id="CHEBI:58516"/>
        <dbReference type="ChEBI" id="CHEBI:58725"/>
        <dbReference type="EC" id="5.4.2.10"/>
    </reaction>
</comment>
<dbReference type="CDD" id="cd05802">
    <property type="entry name" value="GlmM"/>
    <property type="match status" value="1"/>
</dbReference>
<dbReference type="PANTHER" id="PTHR42946">
    <property type="entry name" value="PHOSPHOHEXOSE MUTASE"/>
    <property type="match status" value="1"/>
</dbReference>
<dbReference type="EC" id="5.4.2.10" evidence="6 8"/>
<dbReference type="Pfam" id="PF02879">
    <property type="entry name" value="PGM_PMM_II"/>
    <property type="match status" value="1"/>
</dbReference>
<accession>A0ABS4UDU7</accession>
<evidence type="ECO:0000256" key="1">
    <source>
        <dbReference type="ARBA" id="ARBA00010231"/>
    </source>
</evidence>
<keyword evidence="3 6" id="KW-0479">Metal-binding</keyword>
<dbReference type="InterPro" id="IPR016066">
    <property type="entry name" value="A-D-PHexomutase_CS"/>
</dbReference>
<dbReference type="Pfam" id="PF00408">
    <property type="entry name" value="PGM_PMM_IV"/>
    <property type="match status" value="1"/>
</dbReference>
<dbReference type="InterPro" id="IPR005843">
    <property type="entry name" value="A-D-PHexomutase_C"/>
</dbReference>
<dbReference type="Gene3D" id="3.40.120.10">
    <property type="entry name" value="Alpha-D-Glucose-1,6-Bisphosphate, subunit A, domain 3"/>
    <property type="match status" value="3"/>
</dbReference>
<evidence type="ECO:0000256" key="3">
    <source>
        <dbReference type="ARBA" id="ARBA00022723"/>
    </source>
</evidence>
<dbReference type="EMBL" id="JAGINT010000001">
    <property type="protein sequence ID" value="MBP2349749.1"/>
    <property type="molecule type" value="Genomic_DNA"/>
</dbReference>
<dbReference type="InterPro" id="IPR036900">
    <property type="entry name" value="A-D-PHexomutase_C_sf"/>
</dbReference>
<sequence length="448" mass="46308">MGRLFGTDGFRGLANVDLTAELALDLSVAAAHVLGEAGAFEGHRPRAVVGRDPRASGEFLEAAVVAGLASAGVDVVRLGVLPTPAVAYLTGSTGADLGVMLSASHNPMPDNGIKFLARGGIKLDDAIEDAIEAQMGEEWQRPTGADVGRVNDDGQGFGTYVAHLVRSAPNRFDGLKVVIDCANGAASETAPEALRRLGAEVITVGAAPDGLNINLNCGSTHIEGLQREVVGHRADVGIALDGDADRCLAVDANGELVDGDQILAVLALAMRDSGRLSNDTVVATVMSNLGFVQAMVRERIAVEQTKVGDRYVLEAMKAGGHKLGGEQSGHVILSDHATTGDGTLTAINLLARVAQTGKSLADLAGAMTRLPQVLVNVKNVDKTRAGTDPAVQIAVTEATTRLGDTGRVLLRPSGTEPLVRVMVEAESSDTAHEIAHTLADVVASSLKL</sequence>
<evidence type="ECO:0000256" key="6">
    <source>
        <dbReference type="HAMAP-Rule" id="MF_01554"/>
    </source>
</evidence>
<dbReference type="PROSITE" id="PS00710">
    <property type="entry name" value="PGM_PMM"/>
    <property type="match status" value="1"/>
</dbReference>
<dbReference type="InterPro" id="IPR005844">
    <property type="entry name" value="A-D-PHexomutase_a/b/a-I"/>
</dbReference>
<evidence type="ECO:0000256" key="4">
    <source>
        <dbReference type="ARBA" id="ARBA00022842"/>
    </source>
</evidence>
<evidence type="ECO:0000259" key="10">
    <source>
        <dbReference type="Pfam" id="PF02878"/>
    </source>
</evidence>
<dbReference type="Proteomes" id="UP000755585">
    <property type="component" value="Unassembled WGS sequence"/>
</dbReference>
<feature type="binding site" evidence="6">
    <location>
        <position position="245"/>
    </location>
    <ligand>
        <name>Mg(2+)</name>
        <dbReference type="ChEBI" id="CHEBI:18420"/>
    </ligand>
</feature>
<dbReference type="GO" id="GO:0008966">
    <property type="term" value="F:phosphoglucosamine mutase activity"/>
    <property type="evidence" value="ECO:0007669"/>
    <property type="project" value="UniProtKB-EC"/>
</dbReference>
<evidence type="ECO:0000259" key="9">
    <source>
        <dbReference type="Pfam" id="PF00408"/>
    </source>
</evidence>
<comment type="cofactor">
    <cofactor evidence="6">
        <name>Mg(2+)</name>
        <dbReference type="ChEBI" id="CHEBI:18420"/>
    </cofactor>
    <text evidence="6">Binds 1 Mg(2+) ion per subunit.</text>
</comment>
<dbReference type="InterPro" id="IPR016055">
    <property type="entry name" value="A-D-PHexomutase_a/b/a-I/II/III"/>
</dbReference>
<dbReference type="PRINTS" id="PR00509">
    <property type="entry name" value="PGMPMM"/>
</dbReference>
<dbReference type="InterPro" id="IPR005841">
    <property type="entry name" value="Alpha-D-phosphohexomutase_SF"/>
</dbReference>
<evidence type="ECO:0000256" key="7">
    <source>
        <dbReference type="RuleBase" id="RU004326"/>
    </source>
</evidence>
<evidence type="ECO:0000259" key="11">
    <source>
        <dbReference type="Pfam" id="PF02879"/>
    </source>
</evidence>
<evidence type="ECO:0000313" key="13">
    <source>
        <dbReference type="EMBL" id="MBP2349749.1"/>
    </source>
</evidence>
<feature type="domain" description="Alpha-D-phosphohexomutase alpha/beta/alpha" evidence="12">
    <location>
        <begin position="258"/>
        <end position="367"/>
    </location>
</feature>
<dbReference type="Gene3D" id="3.30.310.50">
    <property type="entry name" value="Alpha-D-phosphohexomutase, C-terminal domain"/>
    <property type="match status" value="1"/>
</dbReference>
<evidence type="ECO:0000256" key="8">
    <source>
        <dbReference type="RuleBase" id="RU004327"/>
    </source>
</evidence>
<feature type="domain" description="Alpha-D-phosphohexomutase alpha/beta/alpha" evidence="11">
    <location>
        <begin position="160"/>
        <end position="254"/>
    </location>
</feature>
<organism evidence="13 14">
    <name type="scientific">Kribbella aluminosa</name>
    <dbReference type="NCBI Taxonomy" id="416017"/>
    <lineage>
        <taxon>Bacteria</taxon>
        <taxon>Bacillati</taxon>
        <taxon>Actinomycetota</taxon>
        <taxon>Actinomycetes</taxon>
        <taxon>Propionibacteriales</taxon>
        <taxon>Kribbellaceae</taxon>
        <taxon>Kribbella</taxon>
    </lineage>
</organism>
<feature type="binding site" evidence="6">
    <location>
        <position position="241"/>
    </location>
    <ligand>
        <name>Mg(2+)</name>
        <dbReference type="ChEBI" id="CHEBI:18420"/>
    </ligand>
</feature>
<comment type="PTM">
    <text evidence="6">Activated by phosphorylation.</text>
</comment>
<dbReference type="Pfam" id="PF02878">
    <property type="entry name" value="PGM_PMM_I"/>
    <property type="match status" value="1"/>
</dbReference>
<reference evidence="13 14" key="1">
    <citation type="submission" date="2021-03" db="EMBL/GenBank/DDBJ databases">
        <title>Sequencing the genomes of 1000 actinobacteria strains.</title>
        <authorList>
            <person name="Klenk H.-P."/>
        </authorList>
    </citation>
    <scope>NUCLEOTIDE SEQUENCE [LARGE SCALE GENOMIC DNA]</scope>
    <source>
        <strain evidence="13 14">DSM 18824</strain>
    </source>
</reference>
<dbReference type="NCBIfam" id="TIGR01455">
    <property type="entry name" value="glmM"/>
    <property type="match status" value="1"/>
</dbReference>
<keyword evidence="4 6" id="KW-0460">Magnesium</keyword>
<feature type="domain" description="Alpha-D-phosphohexomutase alpha/beta/alpha" evidence="10">
    <location>
        <begin position="3"/>
        <end position="138"/>
    </location>
</feature>
<evidence type="ECO:0000256" key="5">
    <source>
        <dbReference type="ARBA" id="ARBA00023235"/>
    </source>
</evidence>
<evidence type="ECO:0000313" key="14">
    <source>
        <dbReference type="Proteomes" id="UP000755585"/>
    </source>
</evidence>
<feature type="active site" description="Phosphoserine intermediate" evidence="6">
    <location>
        <position position="104"/>
    </location>
</feature>
<evidence type="ECO:0000256" key="2">
    <source>
        <dbReference type="ARBA" id="ARBA00022553"/>
    </source>
</evidence>
<feature type="domain" description="Alpha-D-phosphohexomutase C-terminal" evidence="9">
    <location>
        <begin position="374"/>
        <end position="440"/>
    </location>
</feature>
<dbReference type="InterPro" id="IPR050060">
    <property type="entry name" value="Phosphoglucosamine_mutase"/>
</dbReference>
<keyword evidence="14" id="KW-1185">Reference proteome</keyword>
<protein>
    <recommendedName>
        <fullName evidence="6 8">Phosphoglucosamine mutase</fullName>
        <ecNumber evidence="6 8">5.4.2.10</ecNumber>
    </recommendedName>
</protein>
<gene>
    <name evidence="6" type="primary">glmM</name>
    <name evidence="13" type="ORF">JOF29_000832</name>
</gene>
<dbReference type="InterPro" id="IPR005845">
    <property type="entry name" value="A-D-PHexomutase_a/b/a-II"/>
</dbReference>
<feature type="modified residue" description="Phosphoserine" evidence="6">
    <location>
        <position position="104"/>
    </location>
</feature>
<keyword evidence="2 6" id="KW-0597">Phosphoprotein</keyword>
<keyword evidence="5 6" id="KW-0413">Isomerase</keyword>
<dbReference type="PANTHER" id="PTHR42946:SF1">
    <property type="entry name" value="PHOSPHOGLUCOMUTASE (ALPHA-D-GLUCOSE-1,6-BISPHOSPHATE-DEPENDENT)"/>
    <property type="match status" value="1"/>
</dbReference>